<dbReference type="SUPFAM" id="SSF56219">
    <property type="entry name" value="DNase I-like"/>
    <property type="match status" value="1"/>
</dbReference>
<organism evidence="3">
    <name type="scientific">Alexandrium andersonii</name>
    <dbReference type="NCBI Taxonomy" id="327968"/>
    <lineage>
        <taxon>Eukaryota</taxon>
        <taxon>Sar</taxon>
        <taxon>Alveolata</taxon>
        <taxon>Dinophyceae</taxon>
        <taxon>Gonyaulacales</taxon>
        <taxon>Pyrocystaceae</taxon>
        <taxon>Alexandrium</taxon>
    </lineage>
</organism>
<proteinExistence type="predicted"/>
<dbReference type="GO" id="GO:0046856">
    <property type="term" value="P:phosphatidylinositol dephosphorylation"/>
    <property type="evidence" value="ECO:0007669"/>
    <property type="project" value="InterPro"/>
</dbReference>
<evidence type="ECO:0000313" key="3">
    <source>
        <dbReference type="EMBL" id="CAD9400791.1"/>
    </source>
</evidence>
<dbReference type="AlphaFoldDB" id="A0A7S2FMP2"/>
<feature type="region of interest" description="Disordered" evidence="1">
    <location>
        <begin position="282"/>
        <end position="301"/>
    </location>
</feature>
<dbReference type="InterPro" id="IPR046985">
    <property type="entry name" value="IP5"/>
</dbReference>
<dbReference type="Gene3D" id="3.60.10.10">
    <property type="entry name" value="Endonuclease/exonuclease/phosphatase"/>
    <property type="match status" value="1"/>
</dbReference>
<dbReference type="GO" id="GO:0004439">
    <property type="term" value="F:phosphatidylinositol-4,5-bisphosphate 5-phosphatase activity"/>
    <property type="evidence" value="ECO:0007669"/>
    <property type="project" value="TreeGrafter"/>
</dbReference>
<dbReference type="PANTHER" id="PTHR11200">
    <property type="entry name" value="INOSITOL 5-PHOSPHATASE"/>
    <property type="match status" value="1"/>
</dbReference>
<protein>
    <recommendedName>
        <fullName evidence="2">Inositol polyphosphate-related phosphatase domain-containing protein</fullName>
    </recommendedName>
</protein>
<dbReference type="EMBL" id="HBGQ01024024">
    <property type="protein sequence ID" value="CAD9400791.1"/>
    <property type="molecule type" value="Transcribed_RNA"/>
</dbReference>
<reference evidence="3" key="1">
    <citation type="submission" date="2021-01" db="EMBL/GenBank/DDBJ databases">
        <authorList>
            <person name="Corre E."/>
            <person name="Pelletier E."/>
            <person name="Niang G."/>
            <person name="Scheremetjew M."/>
            <person name="Finn R."/>
            <person name="Kale V."/>
            <person name="Holt S."/>
            <person name="Cochrane G."/>
            <person name="Meng A."/>
            <person name="Brown T."/>
            <person name="Cohen L."/>
        </authorList>
    </citation>
    <scope>NUCLEOTIDE SEQUENCE</scope>
    <source>
        <strain evidence="3">CCMP2222</strain>
    </source>
</reference>
<dbReference type="InterPro" id="IPR000300">
    <property type="entry name" value="IPPc"/>
</dbReference>
<feature type="domain" description="Inositol polyphosphate-related phosphatase" evidence="2">
    <location>
        <begin position="1"/>
        <end position="282"/>
    </location>
</feature>
<evidence type="ECO:0000259" key="2">
    <source>
        <dbReference type="SMART" id="SM00128"/>
    </source>
</evidence>
<name>A0A7S2FMP2_9DINO</name>
<evidence type="ECO:0000256" key="1">
    <source>
        <dbReference type="SAM" id="MobiDB-lite"/>
    </source>
</evidence>
<dbReference type="PANTHER" id="PTHR11200:SF275">
    <property type="entry name" value="LD06095P"/>
    <property type="match status" value="1"/>
</dbReference>
<dbReference type="SMART" id="SM00128">
    <property type="entry name" value="IPPc"/>
    <property type="match status" value="1"/>
</dbReference>
<dbReference type="Pfam" id="PF22669">
    <property type="entry name" value="Exo_endo_phos2"/>
    <property type="match status" value="1"/>
</dbReference>
<accession>A0A7S2FMP2</accession>
<sequence length="301" mass="34473">MATRPKHHVYVVGTCECERSIERSMVWGSKTRWEQQVRSHLGEDYFMIGSHNMSAVHVMVFLHRYLWKFCWDIKTAQVATGFGNLIGNKGGTQVGFRLGRTSVLFVNAHLAAHAGKMKERTQSLARILVDSPMRKDKEATGVHDQYDRVFFMGDLNPRLNAKRSDVDTWLADQEFEKCLERDQLLPLLHSDPAVVGRGEGTAGMWPLFEEAAIRFPPTYKFDTHTDQYDSSKKQRVPSWTDRILWKRDSRVRSLAYGSVTEMRCSDHRPVFAQFEVEVDLDNWEGPGHPPGSKKSSVCVLQ</sequence>
<dbReference type="InterPro" id="IPR036691">
    <property type="entry name" value="Endo/exonu/phosph_ase_sf"/>
</dbReference>
<gene>
    <name evidence="3" type="ORF">AAND1436_LOCUS11867</name>
</gene>